<feature type="region of interest" description="Disordered" evidence="1">
    <location>
        <begin position="1"/>
        <end position="27"/>
    </location>
</feature>
<keyword evidence="3" id="KW-1185">Reference proteome</keyword>
<comment type="caution">
    <text evidence="2">The sequence shown here is derived from an EMBL/GenBank/DDBJ whole genome shotgun (WGS) entry which is preliminary data.</text>
</comment>
<name>A0AAN4ZJ77_9BILA</name>
<gene>
    <name evidence="2" type="ORF">PMAYCL1PPCAC_09252</name>
</gene>
<accession>A0AAN4ZJ77</accession>
<evidence type="ECO:0000313" key="3">
    <source>
        <dbReference type="Proteomes" id="UP001328107"/>
    </source>
</evidence>
<feature type="compositionally biased region" description="Polar residues" evidence="1">
    <location>
        <begin position="1"/>
        <end position="20"/>
    </location>
</feature>
<evidence type="ECO:0000256" key="1">
    <source>
        <dbReference type="SAM" id="MobiDB-lite"/>
    </source>
</evidence>
<dbReference type="EMBL" id="BTRK01000002">
    <property type="protein sequence ID" value="GMR39057.1"/>
    <property type="molecule type" value="Genomic_DNA"/>
</dbReference>
<reference evidence="3" key="1">
    <citation type="submission" date="2022-10" db="EMBL/GenBank/DDBJ databases">
        <title>Genome assembly of Pristionchus species.</title>
        <authorList>
            <person name="Yoshida K."/>
            <person name="Sommer R.J."/>
        </authorList>
    </citation>
    <scope>NUCLEOTIDE SEQUENCE [LARGE SCALE GENOMIC DNA]</scope>
    <source>
        <strain evidence="3">RS5460</strain>
    </source>
</reference>
<sequence length="146" mass="16520">MRDRYASSSSDEGTSQTGASSHHYDFGSQSSIELEDTIIDPYRSEMPRYVYPTDMHTHNFLHIPPNNMQTPWRCEVTQYTYFPNTPNYFVQPAPHMPLTPIPAFNPHAQYPPSPASTADTYGSDAVFVIDSKYLDDSPLIDIPKDA</sequence>
<proteinExistence type="predicted"/>
<evidence type="ECO:0000313" key="2">
    <source>
        <dbReference type="EMBL" id="GMR39057.1"/>
    </source>
</evidence>
<protein>
    <submittedName>
        <fullName evidence="2">Uncharacterized protein</fullName>
    </submittedName>
</protein>
<dbReference type="Proteomes" id="UP001328107">
    <property type="component" value="Unassembled WGS sequence"/>
</dbReference>
<dbReference type="AlphaFoldDB" id="A0AAN4ZJ77"/>
<organism evidence="2 3">
    <name type="scientific">Pristionchus mayeri</name>
    <dbReference type="NCBI Taxonomy" id="1317129"/>
    <lineage>
        <taxon>Eukaryota</taxon>
        <taxon>Metazoa</taxon>
        <taxon>Ecdysozoa</taxon>
        <taxon>Nematoda</taxon>
        <taxon>Chromadorea</taxon>
        <taxon>Rhabditida</taxon>
        <taxon>Rhabditina</taxon>
        <taxon>Diplogasteromorpha</taxon>
        <taxon>Diplogasteroidea</taxon>
        <taxon>Neodiplogasteridae</taxon>
        <taxon>Pristionchus</taxon>
    </lineage>
</organism>
<feature type="non-terminal residue" evidence="2">
    <location>
        <position position="146"/>
    </location>
</feature>